<dbReference type="KEGG" id="vg:14011532"/>
<evidence type="ECO:0000313" key="2">
    <source>
        <dbReference type="Proteomes" id="UP000006298"/>
    </source>
</evidence>
<proteinExistence type="predicted"/>
<dbReference type="RefSeq" id="YP_007005864.1">
    <property type="nucleotide sequence ID" value="NC_019515.1"/>
</dbReference>
<dbReference type="EMBL" id="JN712910">
    <property type="protein sequence ID" value="AEZ50460.1"/>
    <property type="molecule type" value="Genomic_DNA"/>
</dbReference>
<dbReference type="OrthoDB" id="27927at10239"/>
<dbReference type="GeneID" id="14011532"/>
<keyword evidence="2" id="KW-1185">Reference proteome</keyword>
<sequence length="158" mass="18116">MPQDIRTFTDKSGQQLIISSNKSSVVFGTSHNAEEVFTFKFKFDPIEFMELLVYLEEVANKAWSNLEPRVADSDSSDYYSYYDRPLDSEGYLSIGDNTLTIERPALTSNRLYKFNKRRMESFIHDIKAKYLQGYFCVGMDLAGEGTKSKTIINGKEVD</sequence>
<organism evidence="1 2">
    <name type="scientific">Bacillus phage BCD7</name>
    <dbReference type="NCBI Taxonomy" id="1136534"/>
    <lineage>
        <taxon>Viruses</taxon>
        <taxon>Duplodnaviria</taxon>
        <taxon>Heunggongvirae</taxon>
        <taxon>Uroviricota</taxon>
        <taxon>Caudoviricetes</taxon>
        <taxon>Becedseptimavirus</taxon>
        <taxon>Becedseptimavirus BCD7</taxon>
    </lineage>
</organism>
<evidence type="ECO:0000313" key="1">
    <source>
        <dbReference type="EMBL" id="AEZ50460.1"/>
    </source>
</evidence>
<reference evidence="1 2" key="1">
    <citation type="submission" date="2011-09" db="EMBL/GenBank/DDBJ databases">
        <title>Complete Genome Sequence of Bacillus cereus Bacteriophage BCD7.</title>
        <authorList>
            <person name="Lee J.-H."/>
            <person name="Shin H."/>
            <person name="Son B."/>
            <person name="Ryu S."/>
        </authorList>
    </citation>
    <scope>NUCLEOTIDE SEQUENCE [LARGE SCALE GENOMIC DNA]</scope>
</reference>
<accession>J9PV82</accession>
<gene>
    <name evidence="1" type="ORF">BCD7_0013</name>
</gene>
<name>J9PV82_9CAUD</name>
<protein>
    <submittedName>
        <fullName evidence="1">Uncharacterized protein</fullName>
    </submittedName>
</protein>
<dbReference type="Proteomes" id="UP000006298">
    <property type="component" value="Segment"/>
</dbReference>